<dbReference type="InterPro" id="IPR036047">
    <property type="entry name" value="F-box-like_dom_sf"/>
</dbReference>
<proteinExistence type="predicted"/>
<dbReference type="Proteomes" id="UP000242180">
    <property type="component" value="Unassembled WGS sequence"/>
</dbReference>
<feature type="non-terminal residue" evidence="2">
    <location>
        <position position="1"/>
    </location>
</feature>
<dbReference type="SMART" id="SM00256">
    <property type="entry name" value="FBOX"/>
    <property type="match status" value="1"/>
</dbReference>
<dbReference type="Pfam" id="PF12937">
    <property type="entry name" value="F-box-like"/>
    <property type="match status" value="1"/>
</dbReference>
<dbReference type="InterPro" id="IPR001810">
    <property type="entry name" value="F-box_dom"/>
</dbReference>
<gene>
    <name evidence="2" type="ORF">BCR43DRAFT_429680</name>
</gene>
<evidence type="ECO:0000259" key="1">
    <source>
        <dbReference type="PROSITE" id="PS50181"/>
    </source>
</evidence>
<evidence type="ECO:0000313" key="3">
    <source>
        <dbReference type="Proteomes" id="UP000242180"/>
    </source>
</evidence>
<dbReference type="PANTHER" id="PTHR38926:SF5">
    <property type="entry name" value="F-BOX AND LEUCINE-RICH REPEAT PROTEIN 6"/>
    <property type="match status" value="1"/>
</dbReference>
<name>A0A1X2HUQ8_SYNRA</name>
<organism evidence="2 3">
    <name type="scientific">Syncephalastrum racemosum</name>
    <name type="common">Filamentous fungus</name>
    <dbReference type="NCBI Taxonomy" id="13706"/>
    <lineage>
        <taxon>Eukaryota</taxon>
        <taxon>Fungi</taxon>
        <taxon>Fungi incertae sedis</taxon>
        <taxon>Mucoromycota</taxon>
        <taxon>Mucoromycotina</taxon>
        <taxon>Mucoromycetes</taxon>
        <taxon>Mucorales</taxon>
        <taxon>Syncephalastraceae</taxon>
        <taxon>Syncephalastrum</taxon>
    </lineage>
</organism>
<dbReference type="PROSITE" id="PS50181">
    <property type="entry name" value="FBOX"/>
    <property type="match status" value="1"/>
</dbReference>
<reference evidence="2 3" key="1">
    <citation type="submission" date="2016-07" db="EMBL/GenBank/DDBJ databases">
        <title>Pervasive Adenine N6-methylation of Active Genes in Fungi.</title>
        <authorList>
            <consortium name="DOE Joint Genome Institute"/>
            <person name="Mondo S.J."/>
            <person name="Dannebaum R.O."/>
            <person name="Kuo R.C."/>
            <person name="Labutti K."/>
            <person name="Haridas S."/>
            <person name="Kuo A."/>
            <person name="Salamov A."/>
            <person name="Ahrendt S.R."/>
            <person name="Lipzen A."/>
            <person name="Sullivan W."/>
            <person name="Andreopoulos W.B."/>
            <person name="Clum A."/>
            <person name="Lindquist E."/>
            <person name="Daum C."/>
            <person name="Ramamoorthy G.K."/>
            <person name="Gryganskyi A."/>
            <person name="Culley D."/>
            <person name="Magnuson J.K."/>
            <person name="James T.Y."/>
            <person name="O'Malley M.A."/>
            <person name="Stajich J.E."/>
            <person name="Spatafora J.W."/>
            <person name="Visel A."/>
            <person name="Grigoriev I.V."/>
        </authorList>
    </citation>
    <scope>NUCLEOTIDE SEQUENCE [LARGE SCALE GENOMIC DNA]</scope>
    <source>
        <strain evidence="2 3">NRRL 2496</strain>
    </source>
</reference>
<dbReference type="SUPFAM" id="SSF81383">
    <property type="entry name" value="F-box domain"/>
    <property type="match status" value="1"/>
</dbReference>
<dbReference type="EMBL" id="MCGN01000001">
    <property type="protein sequence ID" value="ORZ02828.1"/>
    <property type="molecule type" value="Genomic_DNA"/>
</dbReference>
<accession>A0A1X2HUQ8</accession>
<dbReference type="Gene3D" id="3.80.10.10">
    <property type="entry name" value="Ribonuclease Inhibitor"/>
    <property type="match status" value="1"/>
</dbReference>
<dbReference type="PANTHER" id="PTHR38926">
    <property type="entry name" value="F-BOX DOMAIN CONTAINING PROTEIN, EXPRESSED"/>
    <property type="match status" value="1"/>
</dbReference>
<dbReference type="AlphaFoldDB" id="A0A1X2HUQ8"/>
<dbReference type="InterPro" id="IPR032675">
    <property type="entry name" value="LRR_dom_sf"/>
</dbReference>
<protein>
    <recommendedName>
        <fullName evidence="1">F-box domain-containing protein</fullName>
    </recommendedName>
</protein>
<dbReference type="InParanoid" id="A0A1X2HUQ8"/>
<sequence length="231" mass="26302">SMFDRLPYEILWHILTLVTPTDLHQARHTSRVLRDLASHPSFWRDLKLPTARIWRVCDLKPVLNSHVEHIRSIKIEGVRDDVVRFLLSACPNLEHLELNGWTTLSDHALKYCSPRKLKSLQLLGPYTAIDAGALGRFVAQCPELSELSLACLAHIHAPTLARTISISSQKQASSLRHLTLPTFFRADSPWQVDELWDVCPRLERLCLLSDSDDVFLAHREQPPPALTHFSS</sequence>
<dbReference type="SUPFAM" id="SSF52047">
    <property type="entry name" value="RNI-like"/>
    <property type="match status" value="1"/>
</dbReference>
<comment type="caution">
    <text evidence="2">The sequence shown here is derived from an EMBL/GenBank/DDBJ whole genome shotgun (WGS) entry which is preliminary data.</text>
</comment>
<feature type="domain" description="F-box" evidence="1">
    <location>
        <begin position="1"/>
        <end position="46"/>
    </location>
</feature>
<evidence type="ECO:0000313" key="2">
    <source>
        <dbReference type="EMBL" id="ORZ02828.1"/>
    </source>
</evidence>
<dbReference type="OrthoDB" id="550575at2759"/>
<keyword evidence="3" id="KW-1185">Reference proteome</keyword>